<dbReference type="PANTHER" id="PTHR31061:SF24">
    <property type="entry name" value="LD22376P"/>
    <property type="match status" value="1"/>
</dbReference>
<keyword evidence="1" id="KW-1133">Transmembrane helix</keyword>
<name>A0A9X4BHC9_9GAMM</name>
<sequence>MNNSNLPGAVARYASVDALRGLTVAAMLLVNDAGDWGHVYAALEHAPWHGCRPADFIFPLFLFIVGVSIQLALVPRRDAGIDAGELARVALVRATRIVALGLALHLAATLLIDGRAFRLFGVLQRIGLCFAAAGVVALYLRPRTQWLVIGALLAGYAALLGFGGGFDERTNLAARIDTALLGRLAYQFDPATGYAFDPEGILSTLGALATTLVGVRAGAWLRAGRVDLLIRGGLAAMALGLAWSFVLPLNKALWTPSYVAWTGGFSLFALALAHLLIDRRGWPPIGRAFGVNAIGAYAGAWLMVCVLAWLGLDRWLYRTLFAEPMTPLFGPYVPSAAWAVAFTALWWSLAAWADRRRWYWKI</sequence>
<evidence type="ECO:0000313" key="4">
    <source>
        <dbReference type="Proteomes" id="UP001139971"/>
    </source>
</evidence>
<feature type="transmembrane region" description="Helical" evidence="1">
    <location>
        <begin position="56"/>
        <end position="74"/>
    </location>
</feature>
<dbReference type="Pfam" id="PF07786">
    <property type="entry name" value="HGSNAT_cat"/>
    <property type="match status" value="1"/>
</dbReference>
<dbReference type="PANTHER" id="PTHR31061">
    <property type="entry name" value="LD22376P"/>
    <property type="match status" value="1"/>
</dbReference>
<reference evidence="3" key="1">
    <citation type="submission" date="2023-02" db="EMBL/GenBank/DDBJ databases">
        <title>Tahibacter soli sp. nov. isolated from soil.</title>
        <authorList>
            <person name="Baek J.H."/>
            <person name="Lee J.K."/>
            <person name="Choi D.G."/>
            <person name="Jeon C.O."/>
        </authorList>
    </citation>
    <scope>NUCLEOTIDE SEQUENCE</scope>
    <source>
        <strain evidence="3">BL</strain>
    </source>
</reference>
<feature type="transmembrane region" description="Helical" evidence="1">
    <location>
        <begin position="118"/>
        <end position="140"/>
    </location>
</feature>
<accession>A0A9X4BHC9</accession>
<dbReference type="Proteomes" id="UP001139971">
    <property type="component" value="Unassembled WGS sequence"/>
</dbReference>
<feature type="transmembrane region" description="Helical" evidence="1">
    <location>
        <begin position="289"/>
        <end position="312"/>
    </location>
</feature>
<dbReference type="RefSeq" id="WP_263543501.1">
    <property type="nucleotide sequence ID" value="NZ_JAOVZO020000003.1"/>
</dbReference>
<organism evidence="3 4">
    <name type="scientific">Tahibacter soli</name>
    <dbReference type="NCBI Taxonomy" id="2983605"/>
    <lineage>
        <taxon>Bacteria</taxon>
        <taxon>Pseudomonadati</taxon>
        <taxon>Pseudomonadota</taxon>
        <taxon>Gammaproteobacteria</taxon>
        <taxon>Lysobacterales</taxon>
        <taxon>Rhodanobacteraceae</taxon>
        <taxon>Tahibacter</taxon>
    </lineage>
</organism>
<feature type="transmembrane region" description="Helical" evidence="1">
    <location>
        <begin position="228"/>
        <end position="246"/>
    </location>
</feature>
<dbReference type="InterPro" id="IPR012429">
    <property type="entry name" value="HGSNAT_cat"/>
</dbReference>
<feature type="transmembrane region" description="Helical" evidence="1">
    <location>
        <begin position="147"/>
        <end position="166"/>
    </location>
</feature>
<feature type="transmembrane region" description="Helical" evidence="1">
    <location>
        <begin position="258"/>
        <end position="277"/>
    </location>
</feature>
<proteinExistence type="predicted"/>
<gene>
    <name evidence="3" type="ORF">OD750_006795</name>
</gene>
<evidence type="ECO:0000256" key="1">
    <source>
        <dbReference type="SAM" id="Phobius"/>
    </source>
</evidence>
<keyword evidence="4" id="KW-1185">Reference proteome</keyword>
<feature type="transmembrane region" description="Helical" evidence="1">
    <location>
        <begin position="332"/>
        <end position="353"/>
    </location>
</feature>
<evidence type="ECO:0000259" key="2">
    <source>
        <dbReference type="Pfam" id="PF07786"/>
    </source>
</evidence>
<keyword evidence="1" id="KW-0812">Transmembrane</keyword>
<feature type="domain" description="Heparan-alpha-glucosaminide N-acetyltransferase catalytic" evidence="2">
    <location>
        <begin position="12"/>
        <end position="155"/>
    </location>
</feature>
<dbReference type="EMBL" id="JAOVZO020000003">
    <property type="protein sequence ID" value="MDC8012253.1"/>
    <property type="molecule type" value="Genomic_DNA"/>
</dbReference>
<dbReference type="AlphaFoldDB" id="A0A9X4BHC9"/>
<feature type="transmembrane region" description="Helical" evidence="1">
    <location>
        <begin position="200"/>
        <end position="221"/>
    </location>
</feature>
<comment type="caution">
    <text evidence="3">The sequence shown here is derived from an EMBL/GenBank/DDBJ whole genome shotgun (WGS) entry which is preliminary data.</text>
</comment>
<feature type="transmembrane region" description="Helical" evidence="1">
    <location>
        <begin position="94"/>
        <end position="112"/>
    </location>
</feature>
<evidence type="ECO:0000313" key="3">
    <source>
        <dbReference type="EMBL" id="MDC8012253.1"/>
    </source>
</evidence>
<protein>
    <submittedName>
        <fullName evidence="3">Heparan-alpha-glucosaminide N-acetyltransferase domain-containing protein</fullName>
    </submittedName>
</protein>
<keyword evidence="1" id="KW-0472">Membrane</keyword>